<feature type="transmembrane region" description="Helical" evidence="1">
    <location>
        <begin position="15"/>
        <end position="37"/>
    </location>
</feature>
<evidence type="ECO:0000313" key="2">
    <source>
        <dbReference type="EMBL" id="MDR6845621.1"/>
    </source>
</evidence>
<proteinExistence type="predicted"/>
<comment type="caution">
    <text evidence="2">The sequence shown here is derived from an EMBL/GenBank/DDBJ whole genome shotgun (WGS) entry which is preliminary data.</text>
</comment>
<dbReference type="EMBL" id="JAVDTX010000005">
    <property type="protein sequence ID" value="MDR6845621.1"/>
    <property type="molecule type" value="Genomic_DNA"/>
</dbReference>
<protein>
    <submittedName>
        <fullName evidence="2">ABC-type lipoprotein release transport system permease subunit</fullName>
    </submittedName>
</protein>
<keyword evidence="2" id="KW-0449">Lipoprotein</keyword>
<sequence length="120" mass="13876">MTGNIDEILSKKDKIIVGGLILFIFTLIIVLSFSGYFDDDVRNKVLKEEFNGTITEKYIDYKEHASPIIKLSNGTEIYNYFPKQKVVLQIGDSIVKQHNSVYILLFRNKQFIQTIDLLNK</sequence>
<accession>A0ABU1S3M2</accession>
<keyword evidence="1" id="KW-0472">Membrane</keyword>
<gene>
    <name evidence="2" type="ORF">J2W95_002331</name>
</gene>
<dbReference type="RefSeq" id="WP_310007087.1">
    <property type="nucleotide sequence ID" value="NZ_JAVDTX010000005.1"/>
</dbReference>
<keyword evidence="3" id="KW-1185">Reference proteome</keyword>
<name>A0ABU1S3M2_9FLAO</name>
<reference evidence="2 3" key="1">
    <citation type="submission" date="2023-07" db="EMBL/GenBank/DDBJ databases">
        <title>Sorghum-associated microbial communities from plants grown in Nebraska, USA.</title>
        <authorList>
            <person name="Schachtman D."/>
        </authorList>
    </citation>
    <scope>NUCLEOTIDE SEQUENCE [LARGE SCALE GENOMIC DNA]</scope>
    <source>
        <strain evidence="2 3">BE124</strain>
    </source>
</reference>
<organism evidence="2 3">
    <name type="scientific">Flavobacterium granuli</name>
    <dbReference type="NCBI Taxonomy" id="280093"/>
    <lineage>
        <taxon>Bacteria</taxon>
        <taxon>Pseudomonadati</taxon>
        <taxon>Bacteroidota</taxon>
        <taxon>Flavobacteriia</taxon>
        <taxon>Flavobacteriales</taxon>
        <taxon>Flavobacteriaceae</taxon>
        <taxon>Flavobacterium</taxon>
    </lineage>
</organism>
<dbReference type="Proteomes" id="UP001261871">
    <property type="component" value="Unassembled WGS sequence"/>
</dbReference>
<evidence type="ECO:0000256" key="1">
    <source>
        <dbReference type="SAM" id="Phobius"/>
    </source>
</evidence>
<keyword evidence="1" id="KW-1133">Transmembrane helix</keyword>
<evidence type="ECO:0000313" key="3">
    <source>
        <dbReference type="Proteomes" id="UP001261871"/>
    </source>
</evidence>
<keyword evidence="1" id="KW-0812">Transmembrane</keyword>